<sequence>MRHPFELSVSIGRRLLQRRFEHVKPLLDLLIWCGRVLDDWWLWKNPLHSILGLIGYQLLVFYFRPYFIPLYMVLVLLKNRIYNHEDVDTIIHGLKHCKIAAQLASPQEHEIYKQQYEILEQYMNQGFPNRYRTGDRNQGDEGNDLDLFDYSALDNDVDVSKTNLGDMQARI</sequence>
<reference evidence="4" key="1">
    <citation type="submission" date="2017-02" db="UniProtKB">
        <authorList>
            <consortium name="WormBaseParasite"/>
        </authorList>
    </citation>
    <scope>IDENTIFICATION</scope>
</reference>
<gene>
    <name evidence="2" type="ORF">TTAC_LOCUS5286</name>
</gene>
<proteinExistence type="predicted"/>
<dbReference type="WBParaSite" id="TTAC_0000530101-mRNA-1">
    <property type="protein sequence ID" value="TTAC_0000530101-mRNA-1"/>
    <property type="gene ID" value="TTAC_0000530101"/>
</dbReference>
<evidence type="ECO:0000256" key="1">
    <source>
        <dbReference type="SAM" id="Phobius"/>
    </source>
</evidence>
<evidence type="ECO:0000313" key="2">
    <source>
        <dbReference type="EMBL" id="VDM26616.1"/>
    </source>
</evidence>
<dbReference type="AlphaFoldDB" id="A0A0R3WX11"/>
<keyword evidence="1" id="KW-1133">Transmembrane helix</keyword>
<dbReference type="OrthoDB" id="10497961at2759"/>
<keyword evidence="3" id="KW-1185">Reference proteome</keyword>
<evidence type="ECO:0000313" key="3">
    <source>
        <dbReference type="Proteomes" id="UP000274429"/>
    </source>
</evidence>
<keyword evidence="1" id="KW-0812">Transmembrane</keyword>
<evidence type="ECO:0000313" key="4">
    <source>
        <dbReference type="WBParaSite" id="TTAC_0000530101-mRNA-1"/>
    </source>
</evidence>
<dbReference type="STRING" id="6205.A0A0R3WX11"/>
<dbReference type="EMBL" id="UYWX01006878">
    <property type="protein sequence ID" value="VDM26616.1"/>
    <property type="molecule type" value="Genomic_DNA"/>
</dbReference>
<reference evidence="2 3" key="2">
    <citation type="submission" date="2018-11" db="EMBL/GenBank/DDBJ databases">
        <authorList>
            <consortium name="Pathogen Informatics"/>
        </authorList>
    </citation>
    <scope>NUCLEOTIDE SEQUENCE [LARGE SCALE GENOMIC DNA]</scope>
</reference>
<keyword evidence="1" id="KW-0472">Membrane</keyword>
<name>A0A0R3WX11_HYDTA</name>
<organism evidence="4">
    <name type="scientific">Hydatigena taeniaeformis</name>
    <name type="common">Feline tapeworm</name>
    <name type="synonym">Taenia taeniaeformis</name>
    <dbReference type="NCBI Taxonomy" id="6205"/>
    <lineage>
        <taxon>Eukaryota</taxon>
        <taxon>Metazoa</taxon>
        <taxon>Spiralia</taxon>
        <taxon>Lophotrochozoa</taxon>
        <taxon>Platyhelminthes</taxon>
        <taxon>Cestoda</taxon>
        <taxon>Eucestoda</taxon>
        <taxon>Cyclophyllidea</taxon>
        <taxon>Taeniidae</taxon>
        <taxon>Hydatigera</taxon>
    </lineage>
</organism>
<feature type="transmembrane region" description="Helical" evidence="1">
    <location>
        <begin position="50"/>
        <end position="77"/>
    </location>
</feature>
<protein>
    <submittedName>
        <fullName evidence="4">STRP1</fullName>
    </submittedName>
</protein>
<dbReference type="Proteomes" id="UP000274429">
    <property type="component" value="Unassembled WGS sequence"/>
</dbReference>
<accession>A0A0R3WX11</accession>